<evidence type="ECO:0000256" key="2">
    <source>
        <dbReference type="ARBA" id="ARBA00022485"/>
    </source>
</evidence>
<feature type="non-terminal residue" evidence="9">
    <location>
        <position position="72"/>
    </location>
</feature>
<dbReference type="AlphaFoldDB" id="A0A0F9UIS2"/>
<organism evidence="9">
    <name type="scientific">marine sediment metagenome</name>
    <dbReference type="NCBI Taxonomy" id="412755"/>
    <lineage>
        <taxon>unclassified sequences</taxon>
        <taxon>metagenomes</taxon>
        <taxon>ecological metagenomes</taxon>
    </lineage>
</organism>
<sequence>MQVGFYFDQARCAGCNTCRVACKDWHDQPSGSASWMRINYQEEGPFPNVFASYLISNCYHCEEPVCSFICPN</sequence>
<dbReference type="GO" id="GO:0046872">
    <property type="term" value="F:metal ion binding"/>
    <property type="evidence" value="ECO:0007669"/>
    <property type="project" value="UniProtKB-KW"/>
</dbReference>
<keyword evidence="6" id="KW-0408">Iron</keyword>
<evidence type="ECO:0000256" key="6">
    <source>
        <dbReference type="ARBA" id="ARBA00023004"/>
    </source>
</evidence>
<dbReference type="EMBL" id="LAZR01000970">
    <property type="protein sequence ID" value="KKN53473.1"/>
    <property type="molecule type" value="Genomic_DNA"/>
</dbReference>
<accession>A0A0F9UIS2</accession>
<dbReference type="InterPro" id="IPR050954">
    <property type="entry name" value="ET_IronSulfur_Cluster-Binding"/>
</dbReference>
<protein>
    <recommendedName>
        <fullName evidence="8">4Fe-4S ferredoxin-type domain-containing protein</fullName>
    </recommendedName>
</protein>
<dbReference type="Pfam" id="PF13187">
    <property type="entry name" value="Fer4_9"/>
    <property type="match status" value="1"/>
</dbReference>
<keyword evidence="2" id="KW-0004">4Fe-4S</keyword>
<gene>
    <name evidence="9" type="ORF">LCGC14_0602210</name>
</gene>
<keyword evidence="3" id="KW-0479">Metal-binding</keyword>
<dbReference type="GO" id="GO:0051539">
    <property type="term" value="F:4 iron, 4 sulfur cluster binding"/>
    <property type="evidence" value="ECO:0007669"/>
    <property type="project" value="UniProtKB-KW"/>
</dbReference>
<keyword evidence="7" id="KW-0411">Iron-sulfur</keyword>
<dbReference type="PANTHER" id="PTHR43177">
    <property type="entry name" value="PROTEIN NRFC"/>
    <property type="match status" value="1"/>
</dbReference>
<evidence type="ECO:0000256" key="7">
    <source>
        <dbReference type="ARBA" id="ARBA00023014"/>
    </source>
</evidence>
<keyword evidence="4" id="KW-0677">Repeat</keyword>
<evidence type="ECO:0000259" key="8">
    <source>
        <dbReference type="Pfam" id="PF13187"/>
    </source>
</evidence>
<comment type="caution">
    <text evidence="9">The sequence shown here is derived from an EMBL/GenBank/DDBJ whole genome shotgun (WGS) entry which is preliminary data.</text>
</comment>
<evidence type="ECO:0000256" key="5">
    <source>
        <dbReference type="ARBA" id="ARBA00022982"/>
    </source>
</evidence>
<evidence type="ECO:0000256" key="3">
    <source>
        <dbReference type="ARBA" id="ARBA00022723"/>
    </source>
</evidence>
<reference evidence="9" key="1">
    <citation type="journal article" date="2015" name="Nature">
        <title>Complex archaea that bridge the gap between prokaryotes and eukaryotes.</title>
        <authorList>
            <person name="Spang A."/>
            <person name="Saw J.H."/>
            <person name="Jorgensen S.L."/>
            <person name="Zaremba-Niedzwiedzka K."/>
            <person name="Martijn J."/>
            <person name="Lind A.E."/>
            <person name="van Eijk R."/>
            <person name="Schleper C."/>
            <person name="Guy L."/>
            <person name="Ettema T.J."/>
        </authorList>
    </citation>
    <scope>NUCLEOTIDE SEQUENCE</scope>
</reference>
<proteinExistence type="predicted"/>
<dbReference type="InterPro" id="IPR017896">
    <property type="entry name" value="4Fe4S_Fe-S-bd"/>
</dbReference>
<name>A0A0F9UIS2_9ZZZZ</name>
<feature type="domain" description="4Fe-4S ferredoxin-type" evidence="8">
    <location>
        <begin position="11"/>
        <end position="72"/>
    </location>
</feature>
<evidence type="ECO:0000256" key="4">
    <source>
        <dbReference type="ARBA" id="ARBA00022737"/>
    </source>
</evidence>
<keyword evidence="5" id="KW-0249">Electron transport</keyword>
<evidence type="ECO:0000313" key="9">
    <source>
        <dbReference type="EMBL" id="KKN53473.1"/>
    </source>
</evidence>
<dbReference type="SUPFAM" id="SSF54862">
    <property type="entry name" value="4Fe-4S ferredoxins"/>
    <property type="match status" value="1"/>
</dbReference>
<keyword evidence="1" id="KW-0813">Transport</keyword>
<evidence type="ECO:0000256" key="1">
    <source>
        <dbReference type="ARBA" id="ARBA00022448"/>
    </source>
</evidence>
<dbReference type="PANTHER" id="PTHR43177:SF5">
    <property type="entry name" value="ANAEROBIC DIMETHYL SULFOXIDE REDUCTASE CHAIN B-RELATED"/>
    <property type="match status" value="1"/>
</dbReference>
<dbReference type="Gene3D" id="3.30.70.20">
    <property type="match status" value="1"/>
</dbReference>